<keyword evidence="2" id="KW-0880">Kelch repeat</keyword>
<evidence type="ECO:0000256" key="4">
    <source>
        <dbReference type="ARBA" id="ARBA00022786"/>
    </source>
</evidence>
<dbReference type="Gene3D" id="2.120.10.80">
    <property type="entry name" value="Kelch-type beta propeller"/>
    <property type="match status" value="1"/>
</dbReference>
<evidence type="ECO:0000256" key="3">
    <source>
        <dbReference type="ARBA" id="ARBA00022737"/>
    </source>
</evidence>
<keyword evidence="4" id="KW-0833">Ubl conjugation pathway</keyword>
<dbReference type="InterPro" id="IPR000210">
    <property type="entry name" value="BTB/POZ_dom"/>
</dbReference>
<dbReference type="GO" id="GO:0003779">
    <property type="term" value="F:actin binding"/>
    <property type="evidence" value="ECO:0007669"/>
    <property type="project" value="UniProtKB-KW"/>
</dbReference>
<proteinExistence type="predicted"/>
<dbReference type="SMART" id="SM00612">
    <property type="entry name" value="Kelch"/>
    <property type="match status" value="6"/>
</dbReference>
<dbReference type="Gene3D" id="3.30.710.10">
    <property type="entry name" value="Potassium Channel Kv1.1, Chain A"/>
    <property type="match status" value="1"/>
</dbReference>
<dbReference type="InterPro" id="IPR011333">
    <property type="entry name" value="SKP1/BTB/POZ_sf"/>
</dbReference>
<dbReference type="WBParaSite" id="Pan_g2019.t2">
    <property type="protein sequence ID" value="Pan_g2019.t2"/>
    <property type="gene ID" value="Pan_g2019"/>
</dbReference>
<dbReference type="PIRSF" id="PIRSF037037">
    <property type="entry name" value="Kelch-like_protein_gigaxonin"/>
    <property type="match status" value="1"/>
</dbReference>
<dbReference type="InterPro" id="IPR011705">
    <property type="entry name" value="BACK"/>
</dbReference>
<dbReference type="Pfam" id="PF01344">
    <property type="entry name" value="Kelch_1"/>
    <property type="match status" value="6"/>
</dbReference>
<dbReference type="SUPFAM" id="SSF117281">
    <property type="entry name" value="Kelch motif"/>
    <property type="match status" value="1"/>
</dbReference>
<feature type="domain" description="BTB" evidence="6">
    <location>
        <begin position="59"/>
        <end position="126"/>
    </location>
</feature>
<comment type="pathway">
    <text evidence="1">Protein modification; protein ubiquitination.</text>
</comment>
<accession>A0A7E4VGD1</accession>
<dbReference type="Gene3D" id="1.25.40.420">
    <property type="match status" value="1"/>
</dbReference>
<name>A0A7E4VGD1_PANRE</name>
<evidence type="ECO:0000259" key="6">
    <source>
        <dbReference type="PROSITE" id="PS50097"/>
    </source>
</evidence>
<dbReference type="PROSITE" id="PS50097">
    <property type="entry name" value="BTB"/>
    <property type="match status" value="1"/>
</dbReference>
<dbReference type="InterPro" id="IPR017096">
    <property type="entry name" value="BTB-kelch_protein"/>
</dbReference>
<keyword evidence="5" id="KW-0009">Actin-binding</keyword>
<dbReference type="SMART" id="SM00875">
    <property type="entry name" value="BACK"/>
    <property type="match status" value="1"/>
</dbReference>
<dbReference type="AlphaFoldDB" id="A0A7E4VGD1"/>
<evidence type="ECO:0000256" key="5">
    <source>
        <dbReference type="ARBA" id="ARBA00023203"/>
    </source>
</evidence>
<dbReference type="InterPro" id="IPR006652">
    <property type="entry name" value="Kelch_1"/>
</dbReference>
<dbReference type="Proteomes" id="UP000492821">
    <property type="component" value="Unassembled WGS sequence"/>
</dbReference>
<evidence type="ECO:0000313" key="7">
    <source>
        <dbReference type="Proteomes" id="UP000492821"/>
    </source>
</evidence>
<dbReference type="PANTHER" id="PTHR24412">
    <property type="entry name" value="KELCH PROTEIN"/>
    <property type="match status" value="1"/>
</dbReference>
<sequence length="656" mass="73143">MDLSSSTQATFATLTMTGDHDGACSSMTEDSNGTVYKSAEMPARALENINLLRQNEQLCDVALIVEGSRIPCHRVWLSSCSNYFRAMFTNQMAESRQQEVQMIDIDYDTLRALVDFCYTAEIVVNENNVQQLLPASCLLQMREIQGFCCEFLKNHLDASNCLGIRSFADTHSCRELYRTADAFMRSKMEDILKCEEFLQLPTHILCEILSLDELDVTEEHAFNAVMRWIEFDQEKRLPDLSKILEHVRLSLCSRHFLVHTVSNNQHIKADIKCRDLVDEAKNLLLLPQERTDLENERHRPRVPARCCQLLFAVGGWCKGDAIASVECMDSRSGQWRSVRPMLKRRCGVGVAVLAKALFAVGGHDGSKYLRCVERYDPLRNHWFSDVAPTSTCRTSVGVAVHEDYGLFAVGGQDGVSCLDIVERYDAHRNEWIKVAPMKSRRLGVSVSVLNGCLYAVGGADGQKPLYTVERYDPRCDSWNYVQPMSTRRKHLGSAVLGNLLYAVGGRADNCELNSAEKYDPVLDEWLPVVSLNNRRSGPNLTCLLASFMLTILTGSEMSEHKVGLAVVNEQLYAIGGFDGCDYLNSVEALEEDPHACLDDLTSSPHWRNAGNMSYRRLGGGVGVISLVNDELSTCSALYASADAASAAIRACYTDLA</sequence>
<dbReference type="FunFam" id="1.25.40.420:FF:000001">
    <property type="entry name" value="Kelch-like family member 12"/>
    <property type="match status" value="1"/>
</dbReference>
<dbReference type="Pfam" id="PF00651">
    <property type="entry name" value="BTB"/>
    <property type="match status" value="1"/>
</dbReference>
<dbReference type="SMART" id="SM00225">
    <property type="entry name" value="BTB"/>
    <property type="match status" value="1"/>
</dbReference>
<dbReference type="PANTHER" id="PTHR24412:SF451">
    <property type="entry name" value="KELCH-LIKE PROTEIN 20"/>
    <property type="match status" value="1"/>
</dbReference>
<evidence type="ECO:0000313" key="8">
    <source>
        <dbReference type="WBParaSite" id="Pan_g2019.t2"/>
    </source>
</evidence>
<reference evidence="8" key="2">
    <citation type="submission" date="2020-10" db="UniProtKB">
        <authorList>
            <consortium name="WormBaseParasite"/>
        </authorList>
    </citation>
    <scope>IDENTIFICATION</scope>
</reference>
<evidence type="ECO:0000256" key="1">
    <source>
        <dbReference type="ARBA" id="ARBA00004906"/>
    </source>
</evidence>
<dbReference type="Pfam" id="PF07707">
    <property type="entry name" value="BACK"/>
    <property type="match status" value="1"/>
</dbReference>
<organism evidence="7 8">
    <name type="scientific">Panagrellus redivivus</name>
    <name type="common">Microworm</name>
    <dbReference type="NCBI Taxonomy" id="6233"/>
    <lineage>
        <taxon>Eukaryota</taxon>
        <taxon>Metazoa</taxon>
        <taxon>Ecdysozoa</taxon>
        <taxon>Nematoda</taxon>
        <taxon>Chromadorea</taxon>
        <taxon>Rhabditida</taxon>
        <taxon>Tylenchina</taxon>
        <taxon>Panagrolaimomorpha</taxon>
        <taxon>Panagrolaimoidea</taxon>
        <taxon>Panagrolaimidae</taxon>
        <taxon>Panagrellus</taxon>
    </lineage>
</organism>
<dbReference type="SUPFAM" id="SSF54695">
    <property type="entry name" value="POZ domain"/>
    <property type="match status" value="1"/>
</dbReference>
<dbReference type="InterPro" id="IPR015915">
    <property type="entry name" value="Kelch-typ_b-propeller"/>
</dbReference>
<evidence type="ECO:0000256" key="2">
    <source>
        <dbReference type="ARBA" id="ARBA00022441"/>
    </source>
</evidence>
<reference evidence="7" key="1">
    <citation type="journal article" date="2013" name="Genetics">
        <title>The draft genome and transcriptome of Panagrellus redivivus are shaped by the harsh demands of a free-living lifestyle.</title>
        <authorList>
            <person name="Srinivasan J."/>
            <person name="Dillman A.R."/>
            <person name="Macchietto M.G."/>
            <person name="Heikkinen L."/>
            <person name="Lakso M."/>
            <person name="Fracchia K.M."/>
            <person name="Antoshechkin I."/>
            <person name="Mortazavi A."/>
            <person name="Wong G."/>
            <person name="Sternberg P.W."/>
        </authorList>
    </citation>
    <scope>NUCLEOTIDE SEQUENCE [LARGE SCALE GENOMIC DNA]</scope>
    <source>
        <strain evidence="7">MT8872</strain>
    </source>
</reference>
<keyword evidence="7" id="KW-1185">Reference proteome</keyword>
<protein>
    <submittedName>
        <fullName evidence="8">BTB domain-containing protein</fullName>
    </submittedName>
</protein>
<keyword evidence="3" id="KW-0677">Repeat</keyword>
<dbReference type="FunFam" id="3.30.710.10:FF:000001">
    <property type="entry name" value="Kelch-like family member 20"/>
    <property type="match status" value="1"/>
</dbReference>